<feature type="compositionally biased region" description="Basic and acidic residues" evidence="1">
    <location>
        <begin position="359"/>
        <end position="376"/>
    </location>
</feature>
<reference evidence="2 3" key="1">
    <citation type="submission" date="2017-04" db="EMBL/GenBank/DDBJ databases">
        <title>Draft genome sequence of Marssonina coronaria NL1: causal agent of apple blotch.</title>
        <authorList>
            <person name="Cheng Q."/>
        </authorList>
    </citation>
    <scope>NUCLEOTIDE SEQUENCE [LARGE SCALE GENOMIC DNA]</scope>
    <source>
        <strain evidence="2 3">NL1</strain>
    </source>
</reference>
<gene>
    <name evidence="2" type="ORF">B2J93_3892</name>
</gene>
<feature type="region of interest" description="Disordered" evidence="1">
    <location>
        <begin position="188"/>
        <end position="227"/>
    </location>
</feature>
<comment type="caution">
    <text evidence="2">The sequence shown here is derived from an EMBL/GenBank/DDBJ whole genome shotgun (WGS) entry which is preliminary data.</text>
</comment>
<dbReference type="InParanoid" id="A0A218YWE0"/>
<organism evidence="2 3">
    <name type="scientific">Diplocarpon coronariae</name>
    <dbReference type="NCBI Taxonomy" id="2795749"/>
    <lineage>
        <taxon>Eukaryota</taxon>
        <taxon>Fungi</taxon>
        <taxon>Dikarya</taxon>
        <taxon>Ascomycota</taxon>
        <taxon>Pezizomycotina</taxon>
        <taxon>Leotiomycetes</taxon>
        <taxon>Helotiales</taxon>
        <taxon>Drepanopezizaceae</taxon>
        <taxon>Diplocarpon</taxon>
    </lineage>
</organism>
<name>A0A218YWE0_9HELO</name>
<accession>A0A218YWE0</accession>
<dbReference type="AlphaFoldDB" id="A0A218YWE0"/>
<dbReference type="Proteomes" id="UP000242519">
    <property type="component" value="Unassembled WGS sequence"/>
</dbReference>
<evidence type="ECO:0000313" key="3">
    <source>
        <dbReference type="Proteomes" id="UP000242519"/>
    </source>
</evidence>
<keyword evidence="3" id="KW-1185">Reference proteome</keyword>
<evidence type="ECO:0000256" key="1">
    <source>
        <dbReference type="SAM" id="MobiDB-lite"/>
    </source>
</evidence>
<feature type="region of interest" description="Disordered" evidence="1">
    <location>
        <begin position="346"/>
        <end position="376"/>
    </location>
</feature>
<sequence>MEAGTSFGHDGYAGISVEDLPRKYQRLSLEVHSHRDRGPKSGAGMEARRHLLGSTKPLDWVLFQPERGPPSCYRAVAGKQICRLWRLVRVRVPGDQSRRWWGPGRAPRPLPTYILWWHLERKGLGSKRMKRPSKLDLKLELRPWHVLAETEAMRRVLHDTVERVVGWNIRSRRRKLLQIWKRCERHTQEATTRISKKRRRRGREERGTGGRTPAVEAGGTGAAADGAAASFQRRLRAKIPSKDLSERDVSVTVVRPEPDDVAGETEEIVNNTGSPACRIHTAGVSPCTRRLRLGSCEQRSRMEMAHKTRAPASGRQRGVIAVHARSDGVPGLHLCAVRRELRRRCASPSGVPTALDVSDSSHDDYGDGVRDDRTGD</sequence>
<proteinExistence type="predicted"/>
<dbReference type="EMBL" id="MZNU01000358">
    <property type="protein sequence ID" value="OWO99451.1"/>
    <property type="molecule type" value="Genomic_DNA"/>
</dbReference>
<evidence type="ECO:0000313" key="2">
    <source>
        <dbReference type="EMBL" id="OWO99451.1"/>
    </source>
</evidence>
<protein>
    <submittedName>
        <fullName evidence="2">Uncharacterized protein</fullName>
    </submittedName>
</protein>